<feature type="compositionally biased region" description="Basic and acidic residues" evidence="3">
    <location>
        <begin position="459"/>
        <end position="486"/>
    </location>
</feature>
<feature type="region of interest" description="Disordered" evidence="3">
    <location>
        <begin position="436"/>
        <end position="564"/>
    </location>
</feature>
<evidence type="ECO:0008006" key="5">
    <source>
        <dbReference type="Google" id="ProtNLM"/>
    </source>
</evidence>
<evidence type="ECO:0000256" key="3">
    <source>
        <dbReference type="SAM" id="MobiDB-lite"/>
    </source>
</evidence>
<feature type="compositionally biased region" description="Low complexity" evidence="3">
    <location>
        <begin position="301"/>
        <end position="334"/>
    </location>
</feature>
<feature type="compositionally biased region" description="Basic and acidic residues" evidence="3">
    <location>
        <begin position="128"/>
        <end position="150"/>
    </location>
</feature>
<sequence>MNLADILNRPVARSRPVQPPQPQKQRTGSDGASSAAPARGLSASASASGSSSTSTFRFAPPPPCFANARDKVKAEKVTAAERARTAELLARDEEDRRRREASEALLKRKAEIRREIQKANETMGMSRDSAEKAAAFEKVKRLTAEKKKLDASAPPAPPPAKKHLHPPSPSPSIRSSSSSAKANIGGIKQPQQQQQQKQKHRVSLSTERNVSGGSSKGGAPPRLLSPPPSSPGSFFSFSPSSQRPKDKLGSSVNNRPLTPGSSASGAGRPLTPSSSLGGGSGRGGVGKGPGPMRLSVPSALSPGPRHGTSGSRPSSSSSSQGPVGSGSGPRQQAVGGRGGVPPRGASSSADGQRDMRRERERREGPGGVRRRPAYREEELRPWEIEIAKELDDFIVDDEEEADAAPPHTVKALLRRVTGYDPRRYAHIDAQGDVQESSFMAVDAEEQRSRRLGILEDEEELRKEMQREAEKRKRKEDRSGGKEDRRVISKPGGAVREASSSAFKPRPVGGRSSGTSLTSGSSKKFSGTQPQSGHAKTHKSSTGPKLSSQKGLAPSASKSNGGRYT</sequence>
<evidence type="ECO:0000256" key="1">
    <source>
        <dbReference type="ARBA" id="ARBA00006461"/>
    </source>
</evidence>
<gene>
    <name evidence="4" type="ORF">Cvel_7256</name>
</gene>
<feature type="compositionally biased region" description="Low complexity" evidence="3">
    <location>
        <begin position="508"/>
        <end position="527"/>
    </location>
</feature>
<feature type="compositionally biased region" description="Low complexity" evidence="3">
    <location>
        <begin position="171"/>
        <end position="196"/>
    </location>
</feature>
<feature type="compositionally biased region" description="Basic and acidic residues" evidence="3">
    <location>
        <begin position="351"/>
        <end position="364"/>
    </location>
</feature>
<dbReference type="PANTHER" id="PTHR22691">
    <property type="entry name" value="YEAST SPT2-RELATED"/>
    <property type="match status" value="1"/>
</dbReference>
<dbReference type="PANTHER" id="PTHR22691:SF8">
    <property type="entry name" value="PROTEIN SPT2 HOMOLOG"/>
    <property type="match status" value="1"/>
</dbReference>
<dbReference type="VEuPathDB" id="CryptoDB:Cvel_7256"/>
<keyword evidence="2" id="KW-0175">Coiled coil</keyword>
<name>A0A0G4HKR7_9ALVE</name>
<feature type="compositionally biased region" description="Gly residues" evidence="3">
    <location>
        <begin position="276"/>
        <end position="289"/>
    </location>
</feature>
<dbReference type="SMART" id="SM00784">
    <property type="entry name" value="SPT2"/>
    <property type="match status" value="1"/>
</dbReference>
<dbReference type="GO" id="GO:0003677">
    <property type="term" value="F:DNA binding"/>
    <property type="evidence" value="ECO:0007669"/>
    <property type="project" value="TreeGrafter"/>
</dbReference>
<feature type="compositionally biased region" description="Low complexity" evidence="3">
    <location>
        <begin position="231"/>
        <end position="242"/>
    </location>
</feature>
<dbReference type="Pfam" id="PF08243">
    <property type="entry name" value="SPT2"/>
    <property type="match status" value="1"/>
</dbReference>
<dbReference type="InterPro" id="IPR013256">
    <property type="entry name" value="Chromatin_SPT2"/>
</dbReference>
<dbReference type="GO" id="GO:0006334">
    <property type="term" value="P:nucleosome assembly"/>
    <property type="evidence" value="ECO:0007669"/>
    <property type="project" value="TreeGrafter"/>
</dbReference>
<accession>A0A0G4HKR7</accession>
<feature type="compositionally biased region" description="Polar residues" evidence="3">
    <location>
        <begin position="203"/>
        <end position="213"/>
    </location>
</feature>
<dbReference type="AlphaFoldDB" id="A0A0G4HKR7"/>
<feature type="region of interest" description="Disordered" evidence="3">
    <location>
        <begin position="117"/>
        <end position="379"/>
    </location>
</feature>
<feature type="region of interest" description="Disordered" evidence="3">
    <location>
        <begin position="1"/>
        <end position="67"/>
    </location>
</feature>
<comment type="similarity">
    <text evidence="1">Belongs to the SPT2 family.</text>
</comment>
<feature type="compositionally biased region" description="Low complexity" evidence="3">
    <location>
        <begin position="32"/>
        <end position="58"/>
    </location>
</feature>
<proteinExistence type="inferred from homology"/>
<protein>
    <recommendedName>
        <fullName evidence="5">SPT2 chromatin protein</fullName>
    </recommendedName>
</protein>
<organism evidence="4">
    <name type="scientific">Chromera velia CCMP2878</name>
    <dbReference type="NCBI Taxonomy" id="1169474"/>
    <lineage>
        <taxon>Eukaryota</taxon>
        <taxon>Sar</taxon>
        <taxon>Alveolata</taxon>
        <taxon>Colpodellida</taxon>
        <taxon>Chromeraceae</taxon>
        <taxon>Chromera</taxon>
    </lineage>
</organism>
<feature type="compositionally biased region" description="Polar residues" evidence="3">
    <location>
        <begin position="528"/>
        <end position="564"/>
    </location>
</feature>
<dbReference type="GO" id="GO:0042393">
    <property type="term" value="F:histone binding"/>
    <property type="evidence" value="ECO:0007669"/>
    <property type="project" value="TreeGrafter"/>
</dbReference>
<reference evidence="4" key="1">
    <citation type="submission" date="2014-11" db="EMBL/GenBank/DDBJ databases">
        <authorList>
            <person name="Otto D Thomas"/>
            <person name="Naeem Raeece"/>
        </authorList>
    </citation>
    <scope>NUCLEOTIDE SEQUENCE</scope>
</reference>
<feature type="compositionally biased region" description="Polar residues" evidence="3">
    <location>
        <begin position="250"/>
        <end position="264"/>
    </location>
</feature>
<dbReference type="GO" id="GO:0005730">
    <property type="term" value="C:nucleolus"/>
    <property type="evidence" value="ECO:0007669"/>
    <property type="project" value="TreeGrafter"/>
</dbReference>
<evidence type="ECO:0000256" key="2">
    <source>
        <dbReference type="ARBA" id="ARBA00023054"/>
    </source>
</evidence>
<dbReference type="EMBL" id="CDMZ01002989">
    <property type="protein sequence ID" value="CEM44686.1"/>
    <property type="molecule type" value="Genomic_DNA"/>
</dbReference>
<dbReference type="GO" id="GO:0006360">
    <property type="term" value="P:transcription by RNA polymerase I"/>
    <property type="evidence" value="ECO:0007669"/>
    <property type="project" value="TreeGrafter"/>
</dbReference>
<evidence type="ECO:0000313" key="4">
    <source>
        <dbReference type="EMBL" id="CEM44686.1"/>
    </source>
</evidence>